<dbReference type="Gramene" id="KCW52510">
    <property type="protein sequence ID" value="KCW52510"/>
    <property type="gene ID" value="EUGRSUZ_J01900"/>
</dbReference>
<dbReference type="AlphaFoldDB" id="A0A059AGL3"/>
<dbReference type="EMBL" id="KK198762">
    <property type="protein sequence ID" value="KCW52510.1"/>
    <property type="molecule type" value="Genomic_DNA"/>
</dbReference>
<gene>
    <name evidence="2" type="ORF">EUGRSUZ_J01900</name>
</gene>
<feature type="region of interest" description="Disordered" evidence="1">
    <location>
        <begin position="1"/>
        <end position="25"/>
    </location>
</feature>
<reference evidence="2" key="1">
    <citation type="submission" date="2013-07" db="EMBL/GenBank/DDBJ databases">
        <title>The genome of Eucalyptus grandis.</title>
        <authorList>
            <person name="Schmutz J."/>
            <person name="Hayes R."/>
            <person name="Myburg A."/>
            <person name="Tuskan G."/>
            <person name="Grattapaglia D."/>
            <person name="Rokhsar D.S."/>
        </authorList>
    </citation>
    <scope>NUCLEOTIDE SEQUENCE</scope>
    <source>
        <tissue evidence="2">Leaf extractions</tissue>
    </source>
</reference>
<sequence>MARAASNPKSSGESSFLFTSGVPCESSQRPKRLFVRFTFSSDSSTAGRTTSCAVCLQALKNFVCHATRCDLVGQVGVEIS</sequence>
<evidence type="ECO:0000313" key="2">
    <source>
        <dbReference type="EMBL" id="KCW52510.1"/>
    </source>
</evidence>
<evidence type="ECO:0000256" key="1">
    <source>
        <dbReference type="SAM" id="MobiDB-lite"/>
    </source>
</evidence>
<name>A0A059AGL3_EUCGR</name>
<protein>
    <submittedName>
        <fullName evidence="2">Uncharacterized protein</fullName>
    </submittedName>
</protein>
<dbReference type="InParanoid" id="A0A059AGL3"/>
<accession>A0A059AGL3</accession>
<feature type="compositionally biased region" description="Polar residues" evidence="1">
    <location>
        <begin position="7"/>
        <end position="18"/>
    </location>
</feature>
<proteinExistence type="predicted"/>
<organism evidence="2">
    <name type="scientific">Eucalyptus grandis</name>
    <name type="common">Flooded gum</name>
    <dbReference type="NCBI Taxonomy" id="71139"/>
    <lineage>
        <taxon>Eukaryota</taxon>
        <taxon>Viridiplantae</taxon>
        <taxon>Streptophyta</taxon>
        <taxon>Embryophyta</taxon>
        <taxon>Tracheophyta</taxon>
        <taxon>Spermatophyta</taxon>
        <taxon>Magnoliopsida</taxon>
        <taxon>eudicotyledons</taxon>
        <taxon>Gunneridae</taxon>
        <taxon>Pentapetalae</taxon>
        <taxon>rosids</taxon>
        <taxon>malvids</taxon>
        <taxon>Myrtales</taxon>
        <taxon>Myrtaceae</taxon>
        <taxon>Myrtoideae</taxon>
        <taxon>Eucalypteae</taxon>
        <taxon>Eucalyptus</taxon>
    </lineage>
</organism>